<reference evidence="1 2" key="2">
    <citation type="submission" date="2018-11" db="EMBL/GenBank/DDBJ databases">
        <authorList>
            <consortium name="Pathogen Informatics"/>
        </authorList>
    </citation>
    <scope>NUCLEOTIDE SEQUENCE [LARGE SCALE GENOMIC DNA]</scope>
</reference>
<evidence type="ECO:0000313" key="2">
    <source>
        <dbReference type="Proteomes" id="UP000270296"/>
    </source>
</evidence>
<sequence length="51" mass="6131">MAKPLKFDDVETVIMKTHWDMPGQKYYLEIRDFSGSYFLRRGLRMKLITFG</sequence>
<name>A0A183I9N5_9BILA</name>
<gene>
    <name evidence="1" type="ORF">SBAD_LOCUS329</name>
</gene>
<dbReference type="EMBL" id="UZAM01000711">
    <property type="protein sequence ID" value="VDO82442.1"/>
    <property type="molecule type" value="Genomic_DNA"/>
</dbReference>
<proteinExistence type="predicted"/>
<dbReference type="Proteomes" id="UP000270296">
    <property type="component" value="Unassembled WGS sequence"/>
</dbReference>
<reference evidence="3" key="1">
    <citation type="submission" date="2016-06" db="UniProtKB">
        <authorList>
            <consortium name="WormBaseParasite"/>
        </authorList>
    </citation>
    <scope>IDENTIFICATION</scope>
</reference>
<organism evidence="3">
    <name type="scientific">Soboliphyme baturini</name>
    <dbReference type="NCBI Taxonomy" id="241478"/>
    <lineage>
        <taxon>Eukaryota</taxon>
        <taxon>Metazoa</taxon>
        <taxon>Ecdysozoa</taxon>
        <taxon>Nematoda</taxon>
        <taxon>Enoplea</taxon>
        <taxon>Dorylaimia</taxon>
        <taxon>Dioctophymatida</taxon>
        <taxon>Dioctophymatoidea</taxon>
        <taxon>Soboliphymatidae</taxon>
        <taxon>Soboliphyme</taxon>
    </lineage>
</organism>
<keyword evidence="2" id="KW-1185">Reference proteome</keyword>
<accession>A0A183I9N5</accession>
<protein>
    <submittedName>
        <fullName evidence="3">Fibronectin type-III domain-containing protein</fullName>
    </submittedName>
</protein>
<evidence type="ECO:0000313" key="3">
    <source>
        <dbReference type="WBParaSite" id="SBAD_0000034701-mRNA-1"/>
    </source>
</evidence>
<dbReference type="AlphaFoldDB" id="A0A183I9N5"/>
<dbReference type="WBParaSite" id="SBAD_0000034701-mRNA-1">
    <property type="protein sequence ID" value="SBAD_0000034701-mRNA-1"/>
    <property type="gene ID" value="SBAD_0000034701"/>
</dbReference>
<evidence type="ECO:0000313" key="1">
    <source>
        <dbReference type="EMBL" id="VDO82442.1"/>
    </source>
</evidence>